<proteinExistence type="predicted"/>
<accession>A0A512DQF4</accession>
<dbReference type="EMBL" id="BJYZ01000012">
    <property type="protein sequence ID" value="GEO38697.1"/>
    <property type="molecule type" value="Genomic_DNA"/>
</dbReference>
<organism evidence="1 2">
    <name type="scientific">Skermanella aerolata</name>
    <dbReference type="NCBI Taxonomy" id="393310"/>
    <lineage>
        <taxon>Bacteria</taxon>
        <taxon>Pseudomonadati</taxon>
        <taxon>Pseudomonadota</taxon>
        <taxon>Alphaproteobacteria</taxon>
        <taxon>Rhodospirillales</taxon>
        <taxon>Azospirillaceae</taxon>
        <taxon>Skermanella</taxon>
    </lineage>
</organism>
<dbReference type="InterPro" id="IPR046163">
    <property type="entry name" value="DUF6165"/>
</dbReference>
<dbReference type="Proteomes" id="UP000321523">
    <property type="component" value="Unassembled WGS sequence"/>
</dbReference>
<evidence type="ECO:0000313" key="2">
    <source>
        <dbReference type="Proteomes" id="UP000321523"/>
    </source>
</evidence>
<reference evidence="1 2" key="1">
    <citation type="submission" date="2019-07" db="EMBL/GenBank/DDBJ databases">
        <title>Whole genome shotgun sequence of Skermanella aerolata NBRC 106429.</title>
        <authorList>
            <person name="Hosoyama A."/>
            <person name="Uohara A."/>
            <person name="Ohji S."/>
            <person name="Ichikawa N."/>
        </authorList>
    </citation>
    <scope>NUCLEOTIDE SEQUENCE [LARGE SCALE GENOMIC DNA]</scope>
    <source>
        <strain evidence="1 2">NBRC 106429</strain>
    </source>
</reference>
<dbReference type="RefSeq" id="WP_044432229.1">
    <property type="nucleotide sequence ID" value="NZ_BJYZ01000012.1"/>
</dbReference>
<name>A0A512DQF4_9PROT</name>
<evidence type="ECO:0000313" key="1">
    <source>
        <dbReference type="EMBL" id="GEO38697.1"/>
    </source>
</evidence>
<dbReference type="AlphaFoldDB" id="A0A512DQF4"/>
<sequence length="128" mass="14405">MAILIEVAPGELIDKLTILEIKKANISDPAKLRNVSHEYDVLARVLAEQVPPSDALTDLTAQLKTINESLWKIEDDIRDLERARDFGPAFIENARAVYVTNDKRAAVKRRINELLDSAIVEEKSYAAY</sequence>
<gene>
    <name evidence="1" type="ORF">SAE02_28450</name>
</gene>
<comment type="caution">
    <text evidence="1">The sequence shown here is derived from an EMBL/GenBank/DDBJ whole genome shotgun (WGS) entry which is preliminary data.</text>
</comment>
<keyword evidence="2" id="KW-1185">Reference proteome</keyword>
<dbReference type="Pfam" id="PF19662">
    <property type="entry name" value="DUF6165"/>
    <property type="match status" value="1"/>
</dbReference>
<dbReference type="OrthoDB" id="9155693at2"/>
<protein>
    <submittedName>
        <fullName evidence="1">Uncharacterized protein</fullName>
    </submittedName>
</protein>